<organism evidence="4 5">
    <name type="scientific">Mytilus edulis</name>
    <name type="common">Blue mussel</name>
    <dbReference type="NCBI Taxonomy" id="6550"/>
    <lineage>
        <taxon>Eukaryota</taxon>
        <taxon>Metazoa</taxon>
        <taxon>Spiralia</taxon>
        <taxon>Lophotrochozoa</taxon>
        <taxon>Mollusca</taxon>
        <taxon>Bivalvia</taxon>
        <taxon>Autobranchia</taxon>
        <taxon>Pteriomorphia</taxon>
        <taxon>Mytilida</taxon>
        <taxon>Mytiloidea</taxon>
        <taxon>Mytilidae</taxon>
        <taxon>Mytilinae</taxon>
        <taxon>Mytilus</taxon>
    </lineage>
</organism>
<evidence type="ECO:0000256" key="3">
    <source>
        <dbReference type="PROSITE-ProRule" id="PRU00023"/>
    </source>
</evidence>
<protein>
    <submittedName>
        <fullName evidence="4">GlsA</fullName>
        <ecNumber evidence="4">3.5.1.2</ecNumber>
    </submittedName>
</protein>
<feature type="repeat" description="ANK" evidence="3">
    <location>
        <begin position="119"/>
        <end position="141"/>
    </location>
</feature>
<dbReference type="PANTHER" id="PTHR24171:SF11">
    <property type="entry name" value="26S PROTEASOME NON-ATPASE REGULATORY SUBUNIT 10"/>
    <property type="match status" value="1"/>
</dbReference>
<dbReference type="SMART" id="SM00248">
    <property type="entry name" value="ANK"/>
    <property type="match status" value="2"/>
</dbReference>
<dbReference type="GO" id="GO:0031436">
    <property type="term" value="C:BRCA1-BARD1 complex"/>
    <property type="evidence" value="ECO:0007669"/>
    <property type="project" value="TreeGrafter"/>
</dbReference>
<keyword evidence="4" id="KW-0378">Hydrolase</keyword>
<dbReference type="GO" id="GO:0004359">
    <property type="term" value="F:glutaminase activity"/>
    <property type="evidence" value="ECO:0007669"/>
    <property type="project" value="UniProtKB-EC"/>
</dbReference>
<name>A0A8S3UXV9_MYTED</name>
<evidence type="ECO:0000313" key="4">
    <source>
        <dbReference type="EMBL" id="CAG2248788.1"/>
    </source>
</evidence>
<proteinExistence type="predicted"/>
<dbReference type="AlphaFoldDB" id="A0A8S3UXV9"/>
<evidence type="ECO:0000256" key="1">
    <source>
        <dbReference type="ARBA" id="ARBA00022737"/>
    </source>
</evidence>
<dbReference type="PROSITE" id="PS50088">
    <property type="entry name" value="ANK_REPEAT"/>
    <property type="match status" value="2"/>
</dbReference>
<dbReference type="GO" id="GO:0085020">
    <property type="term" value="P:protein K6-linked ubiquitination"/>
    <property type="evidence" value="ECO:0007669"/>
    <property type="project" value="TreeGrafter"/>
</dbReference>
<dbReference type="GO" id="GO:0070531">
    <property type="term" value="C:BRCA1-A complex"/>
    <property type="evidence" value="ECO:0007669"/>
    <property type="project" value="TreeGrafter"/>
</dbReference>
<reference evidence="4" key="1">
    <citation type="submission" date="2021-03" db="EMBL/GenBank/DDBJ databases">
        <authorList>
            <person name="Bekaert M."/>
        </authorList>
    </citation>
    <scope>NUCLEOTIDE SEQUENCE</scope>
</reference>
<dbReference type="PANTHER" id="PTHR24171">
    <property type="entry name" value="ANKYRIN REPEAT DOMAIN-CONTAINING PROTEIN 39-RELATED"/>
    <property type="match status" value="1"/>
</dbReference>
<dbReference type="InterPro" id="IPR002110">
    <property type="entry name" value="Ankyrin_rpt"/>
</dbReference>
<keyword evidence="5" id="KW-1185">Reference proteome</keyword>
<dbReference type="EMBL" id="CAJPWZ010002951">
    <property type="protein sequence ID" value="CAG2248788.1"/>
    <property type="molecule type" value="Genomic_DNA"/>
</dbReference>
<feature type="repeat" description="ANK" evidence="3">
    <location>
        <begin position="7"/>
        <end position="30"/>
    </location>
</feature>
<dbReference type="Pfam" id="PF00023">
    <property type="entry name" value="Ank"/>
    <property type="match status" value="2"/>
</dbReference>
<keyword evidence="2 3" id="KW-0040">ANK repeat</keyword>
<keyword evidence="1" id="KW-0677">Repeat</keyword>
<dbReference type="InterPro" id="IPR036770">
    <property type="entry name" value="Ankyrin_rpt-contain_sf"/>
</dbReference>
<dbReference type="Proteomes" id="UP000683360">
    <property type="component" value="Unassembled WGS sequence"/>
</dbReference>
<dbReference type="EC" id="3.5.1.2" evidence="4"/>
<evidence type="ECO:0000256" key="2">
    <source>
        <dbReference type="ARBA" id="ARBA00023043"/>
    </source>
</evidence>
<dbReference type="PROSITE" id="PS50297">
    <property type="entry name" value="ANK_REP_REGION"/>
    <property type="match status" value="2"/>
</dbReference>
<dbReference type="SUPFAM" id="SSF48403">
    <property type="entry name" value="Ankyrin repeat"/>
    <property type="match status" value="1"/>
</dbReference>
<dbReference type="GO" id="GO:0004842">
    <property type="term" value="F:ubiquitin-protein transferase activity"/>
    <property type="evidence" value="ECO:0007669"/>
    <property type="project" value="TreeGrafter"/>
</dbReference>
<comment type="caution">
    <text evidence="4">The sequence shown here is derived from an EMBL/GenBank/DDBJ whole genome shotgun (WGS) entry which is preliminary data.</text>
</comment>
<accession>A0A8S3UXV9</accession>
<dbReference type="OrthoDB" id="6130797at2759"/>
<evidence type="ECO:0000313" key="5">
    <source>
        <dbReference type="Proteomes" id="UP000683360"/>
    </source>
</evidence>
<sequence length="159" mass="18411">MNLSDSDGRTALHAAVERKQDSVIDFLINKCKVSPFVRWRDKRPFQLIKDGQDNQKLKEKLNKYMENQLNSESDLHKKTPDDDEDEDVKIVRILNSASRGDIRLIKAYDASQLTVSNYDKRTALHIAVSNNQEHIVEYLLKECGLTEEVQKAEDRYTLC</sequence>
<gene>
    <name evidence="4" type="ORF">MEDL_60702</name>
</gene>
<dbReference type="Gene3D" id="1.25.40.20">
    <property type="entry name" value="Ankyrin repeat-containing domain"/>
    <property type="match status" value="2"/>
</dbReference>